<feature type="chain" id="PRO_5008629033" evidence="2">
    <location>
        <begin position="24"/>
        <end position="308"/>
    </location>
</feature>
<protein>
    <submittedName>
        <fullName evidence="3">Uncharacterized protein</fullName>
    </submittedName>
</protein>
<reference evidence="3 4" key="1">
    <citation type="submission" date="2013-07" db="EMBL/GenBank/DDBJ databases">
        <title>The Genome Sequence of Kwoniella mangroviensis CBS10435.</title>
        <authorList>
            <consortium name="The Broad Institute Genome Sequencing Platform"/>
            <person name="Cuomo C."/>
            <person name="Litvintseva A."/>
            <person name="Chen Y."/>
            <person name="Heitman J."/>
            <person name="Sun S."/>
            <person name="Springer D."/>
            <person name="Dromer F."/>
            <person name="Young S.K."/>
            <person name="Zeng Q."/>
            <person name="Gargeya S."/>
            <person name="Fitzgerald M."/>
            <person name="Abouelleil A."/>
            <person name="Alvarado L."/>
            <person name="Berlin A.M."/>
            <person name="Chapman S.B."/>
            <person name="Dewar J."/>
            <person name="Goldberg J."/>
            <person name="Griggs A."/>
            <person name="Gujja S."/>
            <person name="Hansen M."/>
            <person name="Howarth C."/>
            <person name="Imamovic A."/>
            <person name="Larimer J."/>
            <person name="McCowan C."/>
            <person name="Murphy C."/>
            <person name="Pearson M."/>
            <person name="Priest M."/>
            <person name="Roberts A."/>
            <person name="Saif S."/>
            <person name="Shea T."/>
            <person name="Sykes S."/>
            <person name="Wortman J."/>
            <person name="Nusbaum C."/>
            <person name="Birren B."/>
        </authorList>
    </citation>
    <scope>NUCLEOTIDE SEQUENCE [LARGE SCALE GENOMIC DNA]</scope>
    <source>
        <strain evidence="3 4">CBS 10435</strain>
    </source>
</reference>
<organism evidence="3 4">
    <name type="scientific">Kwoniella mangroviensis CBS 10435</name>
    <dbReference type="NCBI Taxonomy" id="1331196"/>
    <lineage>
        <taxon>Eukaryota</taxon>
        <taxon>Fungi</taxon>
        <taxon>Dikarya</taxon>
        <taxon>Basidiomycota</taxon>
        <taxon>Agaricomycotina</taxon>
        <taxon>Tremellomycetes</taxon>
        <taxon>Tremellales</taxon>
        <taxon>Cryptococcaceae</taxon>
        <taxon>Kwoniella</taxon>
    </lineage>
</organism>
<feature type="compositionally biased region" description="Basic residues" evidence="1">
    <location>
        <begin position="295"/>
        <end position="308"/>
    </location>
</feature>
<feature type="compositionally biased region" description="Polar residues" evidence="1">
    <location>
        <begin position="221"/>
        <end position="237"/>
    </location>
</feature>
<feature type="compositionally biased region" description="Polar residues" evidence="1">
    <location>
        <begin position="187"/>
        <end position="200"/>
    </location>
</feature>
<feature type="compositionally biased region" description="Low complexity" evidence="1">
    <location>
        <begin position="201"/>
        <end position="220"/>
    </location>
</feature>
<evidence type="ECO:0000256" key="2">
    <source>
        <dbReference type="SAM" id="SignalP"/>
    </source>
</evidence>
<feature type="signal peptide" evidence="2">
    <location>
        <begin position="1"/>
        <end position="23"/>
    </location>
</feature>
<feature type="region of interest" description="Disordered" evidence="1">
    <location>
        <begin position="161"/>
        <end position="237"/>
    </location>
</feature>
<dbReference type="AlphaFoldDB" id="A0A1B9IZ71"/>
<sequence length="308" mass="30940">MLNHVLSSTLGLLFLFAIENVNAGVSIDGARGTVYYDLELQCTGDGSDAGGASGLNGALTACGYSAEGLGTSRFVAIDGSIFDKSMCGQEVIIAQNGSPFSFSEGPMFVGDLCGGCEGGKILDLSGKIAVEMMGGVCKNPPSFSYQITENIVGATLEGSLPAGGGSSSPVSSASAAPPASAPASKPEISQSQPAVSTPAASQPLSTSTQSVPPVSQPVTPATSQVAPATSQPVNPATSPFDLATAAATTSAVQSLPATTVAAAPTNTGGNRWGGGWGRPPALFAENETATNGTSCKRRKRRRRVRKAH</sequence>
<dbReference type="STRING" id="1331196.A0A1B9IZ71"/>
<dbReference type="EMBL" id="KI669459">
    <property type="protein sequence ID" value="OCF60828.1"/>
    <property type="molecule type" value="Genomic_DNA"/>
</dbReference>
<evidence type="ECO:0000313" key="3">
    <source>
        <dbReference type="EMBL" id="OCF60828.1"/>
    </source>
</evidence>
<feature type="compositionally biased region" description="Low complexity" evidence="1">
    <location>
        <begin position="167"/>
        <end position="184"/>
    </location>
</feature>
<gene>
    <name evidence="3" type="ORF">L486_00468</name>
</gene>
<accession>A0A1B9IZ71</accession>
<feature type="region of interest" description="Disordered" evidence="1">
    <location>
        <begin position="259"/>
        <end position="308"/>
    </location>
</feature>
<evidence type="ECO:0000256" key="1">
    <source>
        <dbReference type="SAM" id="MobiDB-lite"/>
    </source>
</evidence>
<dbReference type="Proteomes" id="UP000092583">
    <property type="component" value="Unassembled WGS sequence"/>
</dbReference>
<dbReference type="OrthoDB" id="2564964at2759"/>
<keyword evidence="4" id="KW-1185">Reference proteome</keyword>
<name>A0A1B9IZ71_9TREE</name>
<reference evidence="4" key="2">
    <citation type="submission" date="2013-12" db="EMBL/GenBank/DDBJ databases">
        <title>Evolution of pathogenesis and genome organization in the Tremellales.</title>
        <authorList>
            <person name="Cuomo C."/>
            <person name="Litvintseva A."/>
            <person name="Heitman J."/>
            <person name="Chen Y."/>
            <person name="Sun S."/>
            <person name="Springer D."/>
            <person name="Dromer F."/>
            <person name="Young S."/>
            <person name="Zeng Q."/>
            <person name="Chapman S."/>
            <person name="Gujja S."/>
            <person name="Saif S."/>
            <person name="Birren B."/>
        </authorList>
    </citation>
    <scope>NUCLEOTIDE SEQUENCE [LARGE SCALE GENOMIC DNA]</scope>
    <source>
        <strain evidence="4">CBS 10435</strain>
    </source>
</reference>
<evidence type="ECO:0000313" key="4">
    <source>
        <dbReference type="Proteomes" id="UP000092583"/>
    </source>
</evidence>
<feature type="compositionally biased region" description="Low complexity" evidence="1">
    <location>
        <begin position="259"/>
        <end position="269"/>
    </location>
</feature>
<proteinExistence type="predicted"/>
<keyword evidence="2" id="KW-0732">Signal</keyword>